<reference evidence="2" key="1">
    <citation type="journal article" date="2019" name="bioRxiv">
        <title>The Genome of the Zebra Mussel, Dreissena polymorpha: A Resource for Invasive Species Research.</title>
        <authorList>
            <person name="McCartney M.A."/>
            <person name="Auch B."/>
            <person name="Kono T."/>
            <person name="Mallez S."/>
            <person name="Zhang Y."/>
            <person name="Obille A."/>
            <person name="Becker A."/>
            <person name="Abrahante J.E."/>
            <person name="Garbe J."/>
            <person name="Badalamenti J.P."/>
            <person name="Herman A."/>
            <person name="Mangelson H."/>
            <person name="Liachko I."/>
            <person name="Sullivan S."/>
            <person name="Sone E.D."/>
            <person name="Koren S."/>
            <person name="Silverstein K.A.T."/>
            <person name="Beckman K.B."/>
            <person name="Gohl D.M."/>
        </authorList>
    </citation>
    <scope>NUCLEOTIDE SEQUENCE</scope>
    <source>
        <strain evidence="2">Duluth1</strain>
        <tissue evidence="2">Whole animal</tissue>
    </source>
</reference>
<evidence type="ECO:0000313" key="2">
    <source>
        <dbReference type="EMBL" id="KAH3703245.1"/>
    </source>
</evidence>
<feature type="region of interest" description="Disordered" evidence="1">
    <location>
        <begin position="53"/>
        <end position="74"/>
    </location>
</feature>
<dbReference type="Proteomes" id="UP000828390">
    <property type="component" value="Unassembled WGS sequence"/>
</dbReference>
<name>A0A9D4BHC7_DREPO</name>
<organism evidence="2 3">
    <name type="scientific">Dreissena polymorpha</name>
    <name type="common">Zebra mussel</name>
    <name type="synonym">Mytilus polymorpha</name>
    <dbReference type="NCBI Taxonomy" id="45954"/>
    <lineage>
        <taxon>Eukaryota</taxon>
        <taxon>Metazoa</taxon>
        <taxon>Spiralia</taxon>
        <taxon>Lophotrochozoa</taxon>
        <taxon>Mollusca</taxon>
        <taxon>Bivalvia</taxon>
        <taxon>Autobranchia</taxon>
        <taxon>Heteroconchia</taxon>
        <taxon>Euheterodonta</taxon>
        <taxon>Imparidentia</taxon>
        <taxon>Neoheterodontei</taxon>
        <taxon>Myida</taxon>
        <taxon>Dreissenoidea</taxon>
        <taxon>Dreissenidae</taxon>
        <taxon>Dreissena</taxon>
    </lineage>
</organism>
<gene>
    <name evidence="2" type="ORF">DPMN_078276</name>
</gene>
<proteinExistence type="predicted"/>
<reference evidence="2" key="2">
    <citation type="submission" date="2020-11" db="EMBL/GenBank/DDBJ databases">
        <authorList>
            <person name="McCartney M.A."/>
            <person name="Auch B."/>
            <person name="Kono T."/>
            <person name="Mallez S."/>
            <person name="Becker A."/>
            <person name="Gohl D.M."/>
            <person name="Silverstein K.A.T."/>
            <person name="Koren S."/>
            <person name="Bechman K.B."/>
            <person name="Herman A."/>
            <person name="Abrahante J.E."/>
            <person name="Garbe J."/>
        </authorList>
    </citation>
    <scope>NUCLEOTIDE SEQUENCE</scope>
    <source>
        <strain evidence="2">Duluth1</strain>
        <tissue evidence="2">Whole animal</tissue>
    </source>
</reference>
<comment type="caution">
    <text evidence="2">The sequence shown here is derived from an EMBL/GenBank/DDBJ whole genome shotgun (WGS) entry which is preliminary data.</text>
</comment>
<keyword evidence="3" id="KW-1185">Reference proteome</keyword>
<evidence type="ECO:0000256" key="1">
    <source>
        <dbReference type="SAM" id="MobiDB-lite"/>
    </source>
</evidence>
<dbReference type="EMBL" id="JAIWYP010000015">
    <property type="protein sequence ID" value="KAH3703245.1"/>
    <property type="molecule type" value="Genomic_DNA"/>
</dbReference>
<evidence type="ECO:0000313" key="3">
    <source>
        <dbReference type="Proteomes" id="UP000828390"/>
    </source>
</evidence>
<feature type="compositionally biased region" description="Low complexity" evidence="1">
    <location>
        <begin position="56"/>
        <end position="74"/>
    </location>
</feature>
<protein>
    <submittedName>
        <fullName evidence="2">Uncharacterized protein</fullName>
    </submittedName>
</protein>
<accession>A0A9D4BHC7</accession>
<dbReference type="AlphaFoldDB" id="A0A9D4BHC7"/>
<sequence>MASMRFSVCRMVSSVSRTAFTNSTSPSWAPPEPSMSTTTCTVTLRGCCRVTTAPCSSPSARTETSSSSPSWARSSWIRRSLKTRLNCRQLRCACIENKECGAKQFLLAKNCVYC</sequence>